<evidence type="ECO:0000256" key="1">
    <source>
        <dbReference type="ARBA" id="ARBA00004240"/>
    </source>
</evidence>
<evidence type="ECO:0000256" key="7">
    <source>
        <dbReference type="ARBA" id="ARBA00022857"/>
    </source>
</evidence>
<evidence type="ECO:0000256" key="2">
    <source>
        <dbReference type="ARBA" id="ARBA00004760"/>
    </source>
</evidence>
<evidence type="ECO:0000256" key="5">
    <source>
        <dbReference type="ARBA" id="ARBA00022741"/>
    </source>
</evidence>
<evidence type="ECO:0000256" key="12">
    <source>
        <dbReference type="ARBA" id="ARBA00050489"/>
    </source>
</evidence>
<dbReference type="GO" id="GO:0047560">
    <property type="term" value="F:3-dehydrosphinganine reductase activity"/>
    <property type="evidence" value="ECO:0007669"/>
    <property type="project" value="UniProtKB-EC"/>
</dbReference>
<dbReference type="PANTHER" id="PTHR43550:SF3">
    <property type="entry name" value="3-KETODIHYDROSPHINGOSINE REDUCTASE"/>
    <property type="match status" value="1"/>
</dbReference>
<evidence type="ECO:0000256" key="11">
    <source>
        <dbReference type="ARBA" id="ARBA00026112"/>
    </source>
</evidence>
<comment type="caution">
    <text evidence="16">The sequence shown here is derived from an EMBL/GenBank/DDBJ whole genome shotgun (WGS) entry which is preliminary data.</text>
</comment>
<keyword evidence="9" id="KW-0560">Oxidoreductase</keyword>
<reference evidence="16" key="2">
    <citation type="journal article" date="2023" name="Plants (Basel)">
        <title>Annotation of the Turnera subulata (Passifloraceae) Draft Genome Reveals the S-Locus Evolved after the Divergence of Turneroideae from Passifloroideae in a Stepwise Manner.</title>
        <authorList>
            <person name="Henning P.M."/>
            <person name="Roalson E.H."/>
            <person name="Mir W."/>
            <person name="McCubbin A.G."/>
            <person name="Shore J.S."/>
        </authorList>
    </citation>
    <scope>NUCLEOTIDE SEQUENCE</scope>
    <source>
        <strain evidence="16">F60SS</strain>
    </source>
</reference>
<organism evidence="16 17">
    <name type="scientific">Turnera subulata</name>
    <dbReference type="NCBI Taxonomy" id="218843"/>
    <lineage>
        <taxon>Eukaryota</taxon>
        <taxon>Viridiplantae</taxon>
        <taxon>Streptophyta</taxon>
        <taxon>Embryophyta</taxon>
        <taxon>Tracheophyta</taxon>
        <taxon>Spermatophyta</taxon>
        <taxon>Magnoliopsida</taxon>
        <taxon>eudicotyledons</taxon>
        <taxon>Gunneridae</taxon>
        <taxon>Pentapetalae</taxon>
        <taxon>rosids</taxon>
        <taxon>fabids</taxon>
        <taxon>Malpighiales</taxon>
        <taxon>Passifloraceae</taxon>
        <taxon>Turnera</taxon>
    </lineage>
</organism>
<feature type="transmembrane region" description="Helical" evidence="15">
    <location>
        <begin position="349"/>
        <end position="371"/>
    </location>
</feature>
<dbReference type="InterPro" id="IPR002347">
    <property type="entry name" value="SDR_fam"/>
</dbReference>
<keyword evidence="10" id="KW-0443">Lipid metabolism</keyword>
<keyword evidence="15" id="KW-1133">Transmembrane helix</keyword>
<dbReference type="EC" id="1.1.1.102" evidence="11"/>
<evidence type="ECO:0000256" key="15">
    <source>
        <dbReference type="SAM" id="Phobius"/>
    </source>
</evidence>
<dbReference type="FunFam" id="3.40.50.720:FF:000165">
    <property type="entry name" value="3-ketodihydrosphingosine reductase"/>
    <property type="match status" value="1"/>
</dbReference>
<dbReference type="InterPro" id="IPR036291">
    <property type="entry name" value="NAD(P)-bd_dom_sf"/>
</dbReference>
<protein>
    <recommendedName>
        <fullName evidence="11">3-dehydrosphinganine reductase</fullName>
        <ecNumber evidence="11">1.1.1.102</ecNumber>
    </recommendedName>
    <alternativeName>
        <fullName evidence="14">3-ketodihydrosphingosine reductase</fullName>
    </alternativeName>
    <alternativeName>
        <fullName evidence="13">3-ketosphinganine reductase</fullName>
    </alternativeName>
</protein>
<evidence type="ECO:0000256" key="10">
    <source>
        <dbReference type="ARBA" id="ARBA00023098"/>
    </source>
</evidence>
<evidence type="ECO:0000256" key="9">
    <source>
        <dbReference type="ARBA" id="ARBA00023002"/>
    </source>
</evidence>
<proteinExistence type="inferred from homology"/>
<comment type="pathway">
    <text evidence="3">Sphingolipid metabolism.</text>
</comment>
<evidence type="ECO:0000256" key="8">
    <source>
        <dbReference type="ARBA" id="ARBA00022919"/>
    </source>
</evidence>
<keyword evidence="17" id="KW-1185">Reference proteome</keyword>
<dbReference type="GO" id="GO:0006666">
    <property type="term" value="P:3-keto-sphinganine metabolic process"/>
    <property type="evidence" value="ECO:0007669"/>
    <property type="project" value="InterPro"/>
</dbReference>
<keyword evidence="15" id="KW-0472">Membrane</keyword>
<reference evidence="16" key="1">
    <citation type="submission" date="2022-02" db="EMBL/GenBank/DDBJ databases">
        <authorList>
            <person name="Henning P.M."/>
            <person name="McCubbin A.G."/>
            <person name="Shore J.S."/>
        </authorList>
    </citation>
    <scope>NUCLEOTIDE SEQUENCE</scope>
    <source>
        <strain evidence="16">F60SS</strain>
        <tissue evidence="16">Leaves</tissue>
    </source>
</reference>
<keyword evidence="6" id="KW-0256">Endoplasmic reticulum</keyword>
<dbReference type="PANTHER" id="PTHR43550">
    <property type="entry name" value="3-KETODIHYDROSPHINGOSINE REDUCTASE"/>
    <property type="match status" value="1"/>
</dbReference>
<keyword evidence="5" id="KW-0547">Nucleotide-binding</keyword>
<gene>
    <name evidence="16" type="primary">TSC10A_3</name>
    <name evidence="16" type="ORF">Tsubulata_029381</name>
</gene>
<dbReference type="InterPro" id="IPR045022">
    <property type="entry name" value="KDSR-like"/>
</dbReference>
<evidence type="ECO:0000256" key="4">
    <source>
        <dbReference type="ARBA" id="ARBA00006484"/>
    </source>
</evidence>
<dbReference type="Pfam" id="PF00106">
    <property type="entry name" value="adh_short"/>
    <property type="match status" value="1"/>
</dbReference>
<evidence type="ECO:0000256" key="6">
    <source>
        <dbReference type="ARBA" id="ARBA00022824"/>
    </source>
</evidence>
<comment type="pathway">
    <text evidence="2">Lipid metabolism; sphingolipid metabolism.</text>
</comment>
<keyword evidence="8" id="KW-0746">Sphingolipid metabolism</keyword>
<feature type="transmembrane region" description="Helical" evidence="15">
    <location>
        <begin position="63"/>
        <end position="86"/>
    </location>
</feature>
<keyword evidence="15" id="KW-0812">Transmembrane</keyword>
<comment type="catalytic activity">
    <reaction evidence="12">
        <text>sphinganine + NADP(+) = 3-oxosphinganine + NADPH + H(+)</text>
        <dbReference type="Rhea" id="RHEA:22640"/>
        <dbReference type="ChEBI" id="CHEBI:15378"/>
        <dbReference type="ChEBI" id="CHEBI:57783"/>
        <dbReference type="ChEBI" id="CHEBI:57817"/>
        <dbReference type="ChEBI" id="CHEBI:58299"/>
        <dbReference type="ChEBI" id="CHEBI:58349"/>
        <dbReference type="EC" id="1.1.1.102"/>
    </reaction>
</comment>
<evidence type="ECO:0000256" key="13">
    <source>
        <dbReference type="ARBA" id="ARBA00081952"/>
    </source>
</evidence>
<dbReference type="PRINTS" id="PR00081">
    <property type="entry name" value="GDHRDH"/>
</dbReference>
<comment type="similarity">
    <text evidence="4">Belongs to the short-chain dehydrogenases/reductases (SDR) family.</text>
</comment>
<dbReference type="SUPFAM" id="SSF51735">
    <property type="entry name" value="NAD(P)-binding Rossmann-fold domains"/>
    <property type="match status" value="1"/>
</dbReference>
<name>A0A9Q0F6A4_9ROSI</name>
<dbReference type="PROSITE" id="PS00061">
    <property type="entry name" value="ADH_SHORT"/>
    <property type="match status" value="1"/>
</dbReference>
<dbReference type="AlphaFoldDB" id="A0A9Q0F6A4"/>
<keyword evidence="7" id="KW-0521">NADP</keyword>
<evidence type="ECO:0000313" key="17">
    <source>
        <dbReference type="Proteomes" id="UP001141552"/>
    </source>
</evidence>
<dbReference type="EMBL" id="JAKUCV010006817">
    <property type="protein sequence ID" value="KAJ4825753.1"/>
    <property type="molecule type" value="Genomic_DNA"/>
</dbReference>
<evidence type="ECO:0000313" key="16">
    <source>
        <dbReference type="EMBL" id="KAJ4825753.1"/>
    </source>
</evidence>
<evidence type="ECO:0000256" key="3">
    <source>
        <dbReference type="ARBA" id="ARBA00004991"/>
    </source>
</evidence>
<dbReference type="GO" id="GO:0030148">
    <property type="term" value="P:sphingolipid biosynthetic process"/>
    <property type="evidence" value="ECO:0007669"/>
    <property type="project" value="InterPro"/>
</dbReference>
<dbReference type="CDD" id="cd08939">
    <property type="entry name" value="KDSR-like_SDR_c"/>
    <property type="match status" value="1"/>
</dbReference>
<sequence>MAKSGQPPIVLLLLRANSQESRDESSRHFFYRRHFLKSTTSPPSSATTSSTNHRRSMADSLLAYLYFLPLFLLLPLSLIALLFLLARPRPVKIPIKNRHVFVTGGSSGIGLALAHRAASEGASRVSILARSADKLEEAKRAIQLASGVDVEVFPADVRDYESVAKAVSDAGPIDVLIVNQGVFVTKELEKLELDEVKFMLDVNLMGSINVIKAALPAMKSSRKEHGPGSIALLSSQAGQVGVYGYTAYSASKFGLRGLAEALQQEVIADNIHISLVFPPDTETPGFAEESRTRPKLTDIIVANPSAMKAEEVAKKAFDGIKRGSFTVPCNFEGLMLSLTTAGMSPQRSFVLAFAEVVTAGLLRVVALFYLWNWYGSIEKWFRQQNSKH</sequence>
<dbReference type="Proteomes" id="UP001141552">
    <property type="component" value="Unassembled WGS sequence"/>
</dbReference>
<dbReference type="GO" id="GO:0005789">
    <property type="term" value="C:endoplasmic reticulum membrane"/>
    <property type="evidence" value="ECO:0007669"/>
    <property type="project" value="UniProtKB-ARBA"/>
</dbReference>
<dbReference type="GO" id="GO:0000166">
    <property type="term" value="F:nucleotide binding"/>
    <property type="evidence" value="ECO:0007669"/>
    <property type="project" value="UniProtKB-KW"/>
</dbReference>
<dbReference type="OrthoDB" id="37659at2759"/>
<comment type="subcellular location">
    <subcellularLocation>
        <location evidence="1">Endoplasmic reticulum</location>
    </subcellularLocation>
</comment>
<accession>A0A9Q0F6A4</accession>
<dbReference type="Gene3D" id="3.40.50.720">
    <property type="entry name" value="NAD(P)-binding Rossmann-like Domain"/>
    <property type="match status" value="1"/>
</dbReference>
<dbReference type="InterPro" id="IPR020904">
    <property type="entry name" value="Sc_DH/Rdtase_CS"/>
</dbReference>
<evidence type="ECO:0000256" key="14">
    <source>
        <dbReference type="ARBA" id="ARBA00083783"/>
    </source>
</evidence>